<reference evidence="2 3" key="1">
    <citation type="submission" date="2016-10" db="EMBL/GenBank/DDBJ databases">
        <authorList>
            <person name="de Groot N.N."/>
        </authorList>
    </citation>
    <scope>NUCLEOTIDE SEQUENCE [LARGE SCALE GENOMIC DNA]</scope>
    <source>
        <strain evidence="2 3">CCM7597</strain>
    </source>
</reference>
<dbReference type="STRING" id="571932.SAMN05421743_10145"/>
<feature type="region of interest" description="Disordered" evidence="1">
    <location>
        <begin position="1"/>
        <end position="33"/>
    </location>
</feature>
<evidence type="ECO:0000313" key="2">
    <source>
        <dbReference type="EMBL" id="SDZ74833.1"/>
    </source>
</evidence>
<gene>
    <name evidence="2" type="ORF">SAMN05421743_10145</name>
</gene>
<feature type="compositionally biased region" description="Basic and acidic residues" evidence="1">
    <location>
        <begin position="19"/>
        <end position="33"/>
    </location>
</feature>
<dbReference type="OrthoDB" id="2970528at2"/>
<dbReference type="AlphaFoldDB" id="A0A1H3VJ59"/>
<accession>A0A1H3VJ59</accession>
<name>A0A1H3VJ59_9BACI</name>
<evidence type="ECO:0000256" key="1">
    <source>
        <dbReference type="SAM" id="MobiDB-lite"/>
    </source>
</evidence>
<keyword evidence="3" id="KW-1185">Reference proteome</keyword>
<dbReference type="RefSeq" id="WP_093040952.1">
    <property type="nucleotide sequence ID" value="NZ_FNQR01000001.1"/>
</dbReference>
<sequence>MPDNEKRQDPFDAFMFGNHNRDRNRDTSVAEKQEEKSSFDWMEFMKSMSDTYHAFNPYIKNLSKAIDKFKSGSDQ</sequence>
<organism evidence="2 3">
    <name type="scientific">Thalassobacillus cyri</name>
    <dbReference type="NCBI Taxonomy" id="571932"/>
    <lineage>
        <taxon>Bacteria</taxon>
        <taxon>Bacillati</taxon>
        <taxon>Bacillota</taxon>
        <taxon>Bacilli</taxon>
        <taxon>Bacillales</taxon>
        <taxon>Bacillaceae</taxon>
        <taxon>Thalassobacillus</taxon>
    </lineage>
</organism>
<protein>
    <submittedName>
        <fullName evidence="2">Uncharacterized protein</fullName>
    </submittedName>
</protein>
<dbReference type="EMBL" id="FNQR01000001">
    <property type="protein sequence ID" value="SDZ74833.1"/>
    <property type="molecule type" value="Genomic_DNA"/>
</dbReference>
<evidence type="ECO:0000313" key="3">
    <source>
        <dbReference type="Proteomes" id="UP000198584"/>
    </source>
</evidence>
<dbReference type="Proteomes" id="UP000198584">
    <property type="component" value="Unassembled WGS sequence"/>
</dbReference>
<feature type="compositionally biased region" description="Basic and acidic residues" evidence="1">
    <location>
        <begin position="1"/>
        <end position="10"/>
    </location>
</feature>
<proteinExistence type="predicted"/>